<dbReference type="Proteomes" id="UP000237271">
    <property type="component" value="Unassembled WGS sequence"/>
</dbReference>
<accession>A0A2P4WWR5</accession>
<dbReference type="OrthoDB" id="168072at2759"/>
<evidence type="ECO:0000313" key="2">
    <source>
        <dbReference type="EMBL" id="POM57744.1"/>
    </source>
</evidence>
<evidence type="ECO:0000313" key="3">
    <source>
        <dbReference type="Proteomes" id="UP000237271"/>
    </source>
</evidence>
<protein>
    <recommendedName>
        <fullName evidence="4">PiggyBac transposable element-derived protein domain-containing protein</fullName>
    </recommendedName>
</protein>
<dbReference type="EMBL" id="NCKW01020536">
    <property type="protein sequence ID" value="POM57744.1"/>
    <property type="molecule type" value="Genomic_DNA"/>
</dbReference>
<feature type="transmembrane region" description="Helical" evidence="1">
    <location>
        <begin position="41"/>
        <end position="61"/>
    </location>
</feature>
<keyword evidence="1" id="KW-0812">Transmembrane</keyword>
<organism evidence="2 3">
    <name type="scientific">Phytophthora palmivora</name>
    <dbReference type="NCBI Taxonomy" id="4796"/>
    <lineage>
        <taxon>Eukaryota</taxon>
        <taxon>Sar</taxon>
        <taxon>Stramenopiles</taxon>
        <taxon>Oomycota</taxon>
        <taxon>Peronosporomycetes</taxon>
        <taxon>Peronosporales</taxon>
        <taxon>Peronosporaceae</taxon>
        <taxon>Phytophthora</taxon>
    </lineage>
</organism>
<keyword evidence="3" id="KW-1185">Reference proteome</keyword>
<proteinExistence type="predicted"/>
<keyword evidence="1" id="KW-1133">Transmembrane helix</keyword>
<dbReference type="AlphaFoldDB" id="A0A2P4WWR5"/>
<name>A0A2P4WWR5_9STRA</name>
<comment type="caution">
    <text evidence="2">The sequence shown here is derived from an EMBL/GenBank/DDBJ whole genome shotgun (WGS) entry which is preliminary data.</text>
</comment>
<dbReference type="PANTHER" id="PTHR46599">
    <property type="entry name" value="PIGGYBAC TRANSPOSABLE ELEMENT-DERIVED PROTEIN 4"/>
    <property type="match status" value="1"/>
</dbReference>
<sequence length="121" mass="13978">MGASTCTTSYVFNDREFLIVYGAFYRYSLQLCIKYKKYNKGLFLGLIDLAVINSYIIFNAARSASSLPKLSHVKVLKRLHIELCQLRDEDWRPSALTRAFKPRHPRSKTQVDPVVLTTSRF</sequence>
<evidence type="ECO:0008006" key="4">
    <source>
        <dbReference type="Google" id="ProtNLM"/>
    </source>
</evidence>
<gene>
    <name evidence="2" type="ORF">PHPALM_37704</name>
</gene>
<keyword evidence="1" id="KW-0472">Membrane</keyword>
<evidence type="ECO:0000256" key="1">
    <source>
        <dbReference type="SAM" id="Phobius"/>
    </source>
</evidence>
<reference evidence="2 3" key="1">
    <citation type="journal article" date="2017" name="Genome Biol. Evol.">
        <title>Phytophthora megakarya and P. palmivora, closely related causal agents of cacao black pod rot, underwent increases in genome sizes and gene numbers by different mechanisms.</title>
        <authorList>
            <person name="Ali S.S."/>
            <person name="Shao J."/>
            <person name="Lary D.J."/>
            <person name="Kronmiller B."/>
            <person name="Shen D."/>
            <person name="Strem M.D."/>
            <person name="Amoako-Attah I."/>
            <person name="Akrofi A.Y."/>
            <person name="Begoude B.A."/>
            <person name="Ten Hoopen G.M."/>
            <person name="Coulibaly K."/>
            <person name="Kebe B.I."/>
            <person name="Melnick R.L."/>
            <person name="Guiltinan M.J."/>
            <person name="Tyler B.M."/>
            <person name="Meinhardt L.W."/>
            <person name="Bailey B.A."/>
        </authorList>
    </citation>
    <scope>NUCLEOTIDE SEQUENCE [LARGE SCALE GENOMIC DNA]</scope>
    <source>
        <strain evidence="3">sbr112.9</strain>
    </source>
</reference>
<dbReference type="PANTHER" id="PTHR46599:SF3">
    <property type="entry name" value="PIGGYBAC TRANSPOSABLE ELEMENT-DERIVED PROTEIN 4"/>
    <property type="match status" value="1"/>
</dbReference>